<sequence>MNGYDIIYNNKIDDHITFIRINPTDIKVTLREIFNSISNIAWISSFDEDYIKDGFKVRAEATIDYISKNIIRSNEDEVTKNSGECLVSELARKTVVSEMKYLDIPLGELIKEKDFGNHGFDFFSKNNDNILLFGEAKYVAAQNAYGKALKQIVKFIGKKDKSDVIAIDKFCCEDSKRNFASGNKGFMAAFAAKSTSTKKIIKGIQENTDFQELIKYNELICIAVNI</sequence>
<name>A0A4R6TB68_9FLAO</name>
<organism evidence="1 2">
    <name type="scientific">Tenacibaculum caenipelagi</name>
    <dbReference type="NCBI Taxonomy" id="1325435"/>
    <lineage>
        <taxon>Bacteria</taxon>
        <taxon>Pseudomonadati</taxon>
        <taxon>Bacteroidota</taxon>
        <taxon>Flavobacteriia</taxon>
        <taxon>Flavobacteriales</taxon>
        <taxon>Flavobacteriaceae</taxon>
        <taxon>Tenacibaculum</taxon>
    </lineage>
</organism>
<evidence type="ECO:0008006" key="3">
    <source>
        <dbReference type="Google" id="ProtNLM"/>
    </source>
</evidence>
<comment type="caution">
    <text evidence="1">The sequence shown here is derived from an EMBL/GenBank/DDBJ whole genome shotgun (WGS) entry which is preliminary data.</text>
</comment>
<accession>A0A4R6TB68</accession>
<dbReference type="EMBL" id="SNYH01000005">
    <property type="protein sequence ID" value="TDQ23888.1"/>
    <property type="molecule type" value="Genomic_DNA"/>
</dbReference>
<dbReference type="Proteomes" id="UP000295390">
    <property type="component" value="Unassembled WGS sequence"/>
</dbReference>
<dbReference type="AlphaFoldDB" id="A0A4R6TB68"/>
<gene>
    <name evidence="1" type="ORF">DFQ07_2420</name>
</gene>
<dbReference type="OrthoDB" id="7000645at2"/>
<evidence type="ECO:0000313" key="2">
    <source>
        <dbReference type="Proteomes" id="UP000295390"/>
    </source>
</evidence>
<protein>
    <recommendedName>
        <fullName evidence="3">Anti-bacteriophage protein A/HamA C-terminal domain-containing protein</fullName>
    </recommendedName>
</protein>
<dbReference type="RefSeq" id="WP_133537097.1">
    <property type="nucleotide sequence ID" value="NZ_SNYH01000005.1"/>
</dbReference>
<proteinExistence type="predicted"/>
<reference evidence="1 2" key="1">
    <citation type="submission" date="2019-03" db="EMBL/GenBank/DDBJ databases">
        <title>Genomic Encyclopedia of Type Strains, Phase III (KMG-III): the genomes of soil and plant-associated and newly described type strains.</title>
        <authorList>
            <person name="Whitman W."/>
        </authorList>
    </citation>
    <scope>NUCLEOTIDE SEQUENCE [LARGE SCALE GENOMIC DNA]</scope>
    <source>
        <strain evidence="1 2">CECT 8283</strain>
    </source>
</reference>
<evidence type="ECO:0000313" key="1">
    <source>
        <dbReference type="EMBL" id="TDQ23888.1"/>
    </source>
</evidence>
<keyword evidence="2" id="KW-1185">Reference proteome</keyword>